<proteinExistence type="predicted"/>
<keyword evidence="3" id="KW-1185">Reference proteome</keyword>
<accession>A0AA88H8D0</accession>
<dbReference type="AlphaFoldDB" id="A0AA88H8D0"/>
<protein>
    <recommendedName>
        <fullName evidence="4">Reverse transcriptase domain-containing protein</fullName>
    </recommendedName>
</protein>
<dbReference type="Proteomes" id="UP001187531">
    <property type="component" value="Unassembled WGS sequence"/>
</dbReference>
<sequence length="292" mass="32059">MFPSRSVDAYKGRRRNPDHQLLVAQAIKMLASTTSLQPSPPAAQPPLAQPDESPIRYIDNDDQPNYSAPVGHISPSQPTKRSSRFNGTQSGVLYPGVPHTLLEHASIDDIPRSSTSVVALSIPSVDELPVPKPVPSRCPSPESRRKTRSHSRQENIRQPCQGRVAPKDGSLTLAPREPSLGPDGLRIVDGIQFGYEALAVLFNAIYFLRITPKLFLKSRTVFLRKADGAKDPADFPPISISSMLQRWLHRVIATCLARVAEILPAQTVFSQVNGSIVNTLIIDRILREAKTS</sequence>
<evidence type="ECO:0000313" key="3">
    <source>
        <dbReference type="Proteomes" id="UP001187531"/>
    </source>
</evidence>
<reference evidence="2" key="1">
    <citation type="submission" date="2023-07" db="EMBL/GenBank/DDBJ databases">
        <title>Chromosome-level genome assembly of Artemia franciscana.</title>
        <authorList>
            <person name="Jo E."/>
        </authorList>
    </citation>
    <scope>NUCLEOTIDE SEQUENCE</scope>
    <source>
        <tissue evidence="2">Whole body</tissue>
    </source>
</reference>
<organism evidence="2 3">
    <name type="scientific">Artemia franciscana</name>
    <name type="common">Brine shrimp</name>
    <name type="synonym">Artemia sanfranciscana</name>
    <dbReference type="NCBI Taxonomy" id="6661"/>
    <lineage>
        <taxon>Eukaryota</taxon>
        <taxon>Metazoa</taxon>
        <taxon>Ecdysozoa</taxon>
        <taxon>Arthropoda</taxon>
        <taxon>Crustacea</taxon>
        <taxon>Branchiopoda</taxon>
        <taxon>Anostraca</taxon>
        <taxon>Artemiidae</taxon>
        <taxon>Artemia</taxon>
    </lineage>
</organism>
<name>A0AA88H8D0_ARTSF</name>
<gene>
    <name evidence="2" type="ORF">QYM36_019141</name>
</gene>
<evidence type="ECO:0000313" key="2">
    <source>
        <dbReference type="EMBL" id="KAK2702279.1"/>
    </source>
</evidence>
<comment type="caution">
    <text evidence="2">The sequence shown here is derived from an EMBL/GenBank/DDBJ whole genome shotgun (WGS) entry which is preliminary data.</text>
</comment>
<evidence type="ECO:0000256" key="1">
    <source>
        <dbReference type="SAM" id="MobiDB-lite"/>
    </source>
</evidence>
<feature type="compositionally biased region" description="Polar residues" evidence="1">
    <location>
        <begin position="74"/>
        <end position="91"/>
    </location>
</feature>
<feature type="compositionally biased region" description="Pro residues" evidence="1">
    <location>
        <begin position="38"/>
        <end position="48"/>
    </location>
</feature>
<dbReference type="EMBL" id="JAVRJZ010000526">
    <property type="protein sequence ID" value="KAK2702279.1"/>
    <property type="molecule type" value="Genomic_DNA"/>
</dbReference>
<feature type="region of interest" description="Disordered" evidence="1">
    <location>
        <begin position="129"/>
        <end position="177"/>
    </location>
</feature>
<evidence type="ECO:0008006" key="4">
    <source>
        <dbReference type="Google" id="ProtNLM"/>
    </source>
</evidence>
<feature type="region of interest" description="Disordered" evidence="1">
    <location>
        <begin position="33"/>
        <end position="91"/>
    </location>
</feature>